<dbReference type="PRINTS" id="PR00365">
    <property type="entry name" value="ENDOTHELIN"/>
</dbReference>
<dbReference type="InterPro" id="IPR001928">
    <property type="entry name" value="Endothln-like_toxin"/>
</dbReference>
<accession>A0AA47NTL3</accession>
<dbReference type="Proteomes" id="UP001174136">
    <property type="component" value="Unassembled WGS sequence"/>
</dbReference>
<dbReference type="EMBL" id="JAOPHQ010004837">
    <property type="protein sequence ID" value="KAK0138031.1"/>
    <property type="molecule type" value="Genomic_DNA"/>
</dbReference>
<evidence type="ECO:0000256" key="2">
    <source>
        <dbReference type="ARBA" id="ARBA00010959"/>
    </source>
</evidence>
<dbReference type="GO" id="GO:0005615">
    <property type="term" value="C:extracellular space"/>
    <property type="evidence" value="ECO:0007669"/>
    <property type="project" value="TreeGrafter"/>
</dbReference>
<gene>
    <name evidence="8" type="primary">EDN2</name>
    <name evidence="8" type="ORF">N1851_025759</name>
</gene>
<dbReference type="PANTHER" id="PTHR13874:SF9">
    <property type="entry name" value="ENDOTHELIN-2"/>
    <property type="match status" value="1"/>
</dbReference>
<dbReference type="AlphaFoldDB" id="A0AA47NTL3"/>
<dbReference type="GO" id="GO:0005179">
    <property type="term" value="F:hormone activity"/>
    <property type="evidence" value="ECO:0007669"/>
    <property type="project" value="TreeGrafter"/>
</dbReference>
<evidence type="ECO:0000256" key="1">
    <source>
        <dbReference type="ARBA" id="ARBA00004613"/>
    </source>
</evidence>
<evidence type="ECO:0000313" key="9">
    <source>
        <dbReference type="Proteomes" id="UP001174136"/>
    </source>
</evidence>
<dbReference type="InterPro" id="IPR020475">
    <property type="entry name" value="Endothelin"/>
</dbReference>
<dbReference type="GO" id="GO:0019229">
    <property type="term" value="P:regulation of vasoconstriction"/>
    <property type="evidence" value="ECO:0007669"/>
    <property type="project" value="InterPro"/>
</dbReference>
<dbReference type="GO" id="GO:0006874">
    <property type="term" value="P:intracellular calcium ion homeostasis"/>
    <property type="evidence" value="ECO:0007669"/>
    <property type="project" value="TreeGrafter"/>
</dbReference>
<evidence type="ECO:0000259" key="7">
    <source>
        <dbReference type="SMART" id="SM00272"/>
    </source>
</evidence>
<name>A0AA47NTL3_MERPO</name>
<evidence type="ECO:0000256" key="5">
    <source>
        <dbReference type="ARBA" id="ARBA00023322"/>
    </source>
</evidence>
<proteinExistence type="inferred from homology"/>
<dbReference type="GO" id="GO:0031708">
    <property type="term" value="F:endothelin B receptor binding"/>
    <property type="evidence" value="ECO:0007669"/>
    <property type="project" value="TreeGrafter"/>
</dbReference>
<evidence type="ECO:0000256" key="3">
    <source>
        <dbReference type="ARBA" id="ARBA00022525"/>
    </source>
</evidence>
<feature type="compositionally biased region" description="Basic residues" evidence="6">
    <location>
        <begin position="167"/>
        <end position="180"/>
    </location>
</feature>
<comment type="similarity">
    <text evidence="2">Belongs to the endothelin/sarafotoxin family.</text>
</comment>
<dbReference type="GO" id="GO:0003100">
    <property type="term" value="P:regulation of systemic arterial blood pressure by endothelin"/>
    <property type="evidence" value="ECO:0007669"/>
    <property type="project" value="TreeGrafter"/>
</dbReference>
<evidence type="ECO:0000256" key="4">
    <source>
        <dbReference type="ARBA" id="ARBA00022858"/>
    </source>
</evidence>
<evidence type="ECO:0000313" key="8">
    <source>
        <dbReference type="EMBL" id="KAK0138031.1"/>
    </source>
</evidence>
<feature type="region of interest" description="Disordered" evidence="6">
    <location>
        <begin position="161"/>
        <end position="180"/>
    </location>
</feature>
<evidence type="ECO:0000256" key="6">
    <source>
        <dbReference type="SAM" id="MobiDB-lite"/>
    </source>
</evidence>
<keyword evidence="3" id="KW-0964">Secreted</keyword>
<comment type="subcellular location">
    <subcellularLocation>
        <location evidence="1">Secreted</location>
    </subcellularLocation>
</comment>
<dbReference type="InterPro" id="IPR019764">
    <property type="entry name" value="Endothelin_toxin_CS"/>
</dbReference>
<keyword evidence="5" id="KW-0839">Vasoconstrictor</keyword>
<keyword evidence="9" id="KW-1185">Reference proteome</keyword>
<dbReference type="PROSITE" id="PS00270">
    <property type="entry name" value="ENDOTHELIN"/>
    <property type="match status" value="1"/>
</dbReference>
<dbReference type="Pfam" id="PF00322">
    <property type="entry name" value="Endothelin"/>
    <property type="match status" value="1"/>
</dbReference>
<reference evidence="8" key="1">
    <citation type="journal article" date="2023" name="Front. Mar. Sci.">
        <title>A new Merluccius polli reference genome to investigate the effects of global change in West African waters.</title>
        <authorList>
            <person name="Mateo J.L."/>
            <person name="Blanco-Fernandez C."/>
            <person name="Garcia-Vazquez E."/>
            <person name="Machado-Schiaffino G."/>
        </authorList>
    </citation>
    <scope>NUCLEOTIDE SEQUENCE</scope>
    <source>
        <strain evidence="8">C29</strain>
        <tissue evidence="8">Fin</tissue>
    </source>
</reference>
<dbReference type="GO" id="GO:0014826">
    <property type="term" value="P:vein smooth muscle contraction"/>
    <property type="evidence" value="ECO:0007669"/>
    <property type="project" value="TreeGrafter"/>
</dbReference>
<sequence>MVTHWLSSFESEEEKDLLIVVLFFVIMQEGLLLPLSGPSQSPVQTPQPHHVRTKRCSCNSWQDKECIYFCHLDIIWVNTPSKILPYGLGSLLSRQRRSASRCECAEGQADAGCSSFCHNSSENPASVTAGPFKASRHTSESTLLASLRSIVSFNAAIAQKSWPATKKQAKSKTQKSKIGS</sequence>
<feature type="domain" description="Endothelin-like toxin" evidence="7">
    <location>
        <begin position="101"/>
        <end position="123"/>
    </location>
</feature>
<protein>
    <submittedName>
        <fullName evidence="8">Endothelin-2</fullName>
    </submittedName>
</protein>
<keyword evidence="4" id="KW-0838">Vasoactive</keyword>
<feature type="domain" description="Endothelin-like toxin" evidence="7">
    <location>
        <begin position="55"/>
        <end position="76"/>
    </location>
</feature>
<dbReference type="PANTHER" id="PTHR13874">
    <property type="entry name" value="ENDOTHELIN"/>
    <property type="match status" value="1"/>
</dbReference>
<dbReference type="SMART" id="SM00272">
    <property type="entry name" value="END"/>
    <property type="match status" value="2"/>
</dbReference>
<organism evidence="8 9">
    <name type="scientific">Merluccius polli</name>
    <name type="common">Benguela hake</name>
    <name type="synonym">Merluccius cadenati</name>
    <dbReference type="NCBI Taxonomy" id="89951"/>
    <lineage>
        <taxon>Eukaryota</taxon>
        <taxon>Metazoa</taxon>
        <taxon>Chordata</taxon>
        <taxon>Craniata</taxon>
        <taxon>Vertebrata</taxon>
        <taxon>Euteleostomi</taxon>
        <taxon>Actinopterygii</taxon>
        <taxon>Neopterygii</taxon>
        <taxon>Teleostei</taxon>
        <taxon>Neoteleostei</taxon>
        <taxon>Acanthomorphata</taxon>
        <taxon>Zeiogadaria</taxon>
        <taxon>Gadariae</taxon>
        <taxon>Gadiformes</taxon>
        <taxon>Gadoidei</taxon>
        <taxon>Merlucciidae</taxon>
        <taxon>Merluccius</taxon>
    </lineage>
</organism>
<comment type="caution">
    <text evidence="8">The sequence shown here is derived from an EMBL/GenBank/DDBJ whole genome shotgun (WGS) entry which is preliminary data.</text>
</comment>